<dbReference type="PROSITE" id="PS01117">
    <property type="entry name" value="HTH_MARR_1"/>
    <property type="match status" value="1"/>
</dbReference>
<dbReference type="PROSITE" id="PS50995">
    <property type="entry name" value="HTH_MARR_2"/>
    <property type="match status" value="1"/>
</dbReference>
<dbReference type="InterPro" id="IPR036388">
    <property type="entry name" value="WH-like_DNA-bd_sf"/>
</dbReference>
<dbReference type="Gene3D" id="1.10.10.10">
    <property type="entry name" value="Winged helix-like DNA-binding domain superfamily/Winged helix DNA-binding domain"/>
    <property type="match status" value="1"/>
</dbReference>
<dbReference type="InterPro" id="IPR036390">
    <property type="entry name" value="WH_DNA-bd_sf"/>
</dbReference>
<evidence type="ECO:0000256" key="2">
    <source>
        <dbReference type="ARBA" id="ARBA00023125"/>
    </source>
</evidence>
<keyword evidence="6" id="KW-1185">Reference proteome</keyword>
<dbReference type="SMART" id="SM00347">
    <property type="entry name" value="HTH_MARR"/>
    <property type="match status" value="1"/>
</dbReference>
<keyword evidence="3" id="KW-0804">Transcription</keyword>
<dbReference type="InterPro" id="IPR039422">
    <property type="entry name" value="MarR/SlyA-like"/>
</dbReference>
<reference evidence="5 6" key="1">
    <citation type="submission" date="2019-08" db="EMBL/GenBank/DDBJ databases">
        <authorList>
            <person name="Peeters C."/>
        </authorList>
    </citation>
    <scope>NUCLEOTIDE SEQUENCE [LARGE SCALE GENOMIC DNA]</scope>
    <source>
        <strain evidence="5 6">LMG 31012</strain>
    </source>
</reference>
<dbReference type="AlphaFoldDB" id="A0A5E4YNM9"/>
<evidence type="ECO:0000313" key="5">
    <source>
        <dbReference type="EMBL" id="VVE49533.1"/>
    </source>
</evidence>
<evidence type="ECO:0000256" key="1">
    <source>
        <dbReference type="ARBA" id="ARBA00023015"/>
    </source>
</evidence>
<dbReference type="InterPro" id="IPR023187">
    <property type="entry name" value="Tscrpt_reg_MarR-type_CS"/>
</dbReference>
<dbReference type="PANTHER" id="PTHR33164">
    <property type="entry name" value="TRANSCRIPTIONAL REGULATOR, MARR FAMILY"/>
    <property type="match status" value="1"/>
</dbReference>
<dbReference type="GO" id="GO:0003677">
    <property type="term" value="F:DNA binding"/>
    <property type="evidence" value="ECO:0007669"/>
    <property type="project" value="UniProtKB-KW"/>
</dbReference>
<gene>
    <name evidence="5" type="ORF">PEP31012_04626</name>
</gene>
<dbReference type="Pfam" id="PF12802">
    <property type="entry name" value="MarR_2"/>
    <property type="match status" value="1"/>
</dbReference>
<evidence type="ECO:0000313" key="6">
    <source>
        <dbReference type="Proteomes" id="UP000400981"/>
    </source>
</evidence>
<protein>
    <submittedName>
        <fullName evidence="5">MarR family transcriptional regulator</fullName>
    </submittedName>
</protein>
<sequence length="197" mass="22273">MHLRAAPERLHCPNLIAAAGAWPVDPFERKSMTGEFEHRNLSLVLLQTREAVMGLFRPLLNRYDITEQQWRVIRAVNDSESGEMEIGQVARECCILSPSLSGMLERMEAAGLVMRRRVAADQRRVMVSLTPSSRALCKKLGPLVEARYRYLEDKVGRDTLAEIYRLLDVVREALPPEVLADAPSLPAKPRRRGKADE</sequence>
<dbReference type="Proteomes" id="UP000400981">
    <property type="component" value="Unassembled WGS sequence"/>
</dbReference>
<dbReference type="PANTHER" id="PTHR33164:SF13">
    <property type="entry name" value="4-HYDROXYPHENYLACETATE CATABOLISM PROTEIN"/>
    <property type="match status" value="1"/>
</dbReference>
<dbReference type="GO" id="GO:0003700">
    <property type="term" value="F:DNA-binding transcription factor activity"/>
    <property type="evidence" value="ECO:0007669"/>
    <property type="project" value="InterPro"/>
</dbReference>
<dbReference type="EMBL" id="CABPSH010000022">
    <property type="protein sequence ID" value="VVE49533.1"/>
    <property type="molecule type" value="Genomic_DNA"/>
</dbReference>
<dbReference type="GO" id="GO:0006950">
    <property type="term" value="P:response to stress"/>
    <property type="evidence" value="ECO:0007669"/>
    <property type="project" value="TreeGrafter"/>
</dbReference>
<keyword evidence="2" id="KW-0238">DNA-binding</keyword>
<dbReference type="GO" id="GO:0045892">
    <property type="term" value="P:negative regulation of DNA-templated transcription"/>
    <property type="evidence" value="ECO:0007669"/>
    <property type="project" value="InterPro"/>
</dbReference>
<organism evidence="5 6">
    <name type="scientific">Pandoraea eparura</name>
    <dbReference type="NCBI Taxonomy" id="2508291"/>
    <lineage>
        <taxon>Bacteria</taxon>
        <taxon>Pseudomonadati</taxon>
        <taxon>Pseudomonadota</taxon>
        <taxon>Betaproteobacteria</taxon>
        <taxon>Burkholderiales</taxon>
        <taxon>Burkholderiaceae</taxon>
        <taxon>Pandoraea</taxon>
    </lineage>
</organism>
<dbReference type="NCBIfam" id="TIGR02337">
    <property type="entry name" value="HpaR"/>
    <property type="match status" value="1"/>
</dbReference>
<name>A0A5E4YNM9_9BURK</name>
<keyword evidence="1" id="KW-0805">Transcription regulation</keyword>
<dbReference type="SUPFAM" id="SSF46785">
    <property type="entry name" value="Winged helix' DNA-binding domain"/>
    <property type="match status" value="1"/>
</dbReference>
<feature type="domain" description="HTH marR-type" evidence="4">
    <location>
        <begin position="38"/>
        <end position="172"/>
    </location>
</feature>
<evidence type="ECO:0000256" key="3">
    <source>
        <dbReference type="ARBA" id="ARBA00023163"/>
    </source>
</evidence>
<dbReference type="InterPro" id="IPR000835">
    <property type="entry name" value="HTH_MarR-typ"/>
</dbReference>
<evidence type="ECO:0000259" key="4">
    <source>
        <dbReference type="PROSITE" id="PS50995"/>
    </source>
</evidence>
<proteinExistence type="predicted"/>
<accession>A0A5E4YNM9</accession>
<dbReference type="InterPro" id="IPR012712">
    <property type="entry name" value="HpaR/FarR"/>
</dbReference>